<reference evidence="2" key="1">
    <citation type="submission" date="2021-06" db="EMBL/GenBank/DDBJ databases">
        <authorList>
            <person name="Kallberg Y."/>
            <person name="Tangrot J."/>
            <person name="Rosling A."/>
        </authorList>
    </citation>
    <scope>NUCLEOTIDE SEQUENCE</scope>
    <source>
        <strain evidence="2">BR232B</strain>
    </source>
</reference>
<sequence>MFDLKFSALSFTNTDCTELPDGSVAALFVDSVLLVTLLVVVICLVLIRRKIWKIERSVLRGHAMAKSVHDDRDTAKKVAGYLSIFILKWVFLFIYISASVAQDRKFWKYLILAIGELNKDNVVCIGLDRLHTRNLTWEYCVDF</sequence>
<gene>
    <name evidence="2" type="ORF">PBRASI_LOCUS5721</name>
</gene>
<keyword evidence="3" id="KW-1185">Reference proteome</keyword>
<keyword evidence="1" id="KW-1133">Transmembrane helix</keyword>
<feature type="transmembrane region" description="Helical" evidence="1">
    <location>
        <begin position="24"/>
        <end position="47"/>
    </location>
</feature>
<keyword evidence="1" id="KW-0472">Membrane</keyword>
<accession>A0A9N9BH57</accession>
<dbReference type="EMBL" id="CAJVPI010000696">
    <property type="protein sequence ID" value="CAG8563607.1"/>
    <property type="molecule type" value="Genomic_DNA"/>
</dbReference>
<evidence type="ECO:0000313" key="3">
    <source>
        <dbReference type="Proteomes" id="UP000789739"/>
    </source>
</evidence>
<comment type="caution">
    <text evidence="2">The sequence shown here is derived from an EMBL/GenBank/DDBJ whole genome shotgun (WGS) entry which is preliminary data.</text>
</comment>
<evidence type="ECO:0000313" key="2">
    <source>
        <dbReference type="EMBL" id="CAG8563607.1"/>
    </source>
</evidence>
<organism evidence="2 3">
    <name type="scientific">Paraglomus brasilianum</name>
    <dbReference type="NCBI Taxonomy" id="144538"/>
    <lineage>
        <taxon>Eukaryota</taxon>
        <taxon>Fungi</taxon>
        <taxon>Fungi incertae sedis</taxon>
        <taxon>Mucoromycota</taxon>
        <taxon>Glomeromycotina</taxon>
        <taxon>Glomeromycetes</taxon>
        <taxon>Paraglomerales</taxon>
        <taxon>Paraglomeraceae</taxon>
        <taxon>Paraglomus</taxon>
    </lineage>
</organism>
<evidence type="ECO:0000256" key="1">
    <source>
        <dbReference type="SAM" id="Phobius"/>
    </source>
</evidence>
<protein>
    <submittedName>
        <fullName evidence="2">4372_t:CDS:1</fullName>
    </submittedName>
</protein>
<feature type="transmembrane region" description="Helical" evidence="1">
    <location>
        <begin position="78"/>
        <end position="98"/>
    </location>
</feature>
<dbReference type="OrthoDB" id="5586600at2759"/>
<dbReference type="AlphaFoldDB" id="A0A9N9BH57"/>
<keyword evidence="1" id="KW-0812">Transmembrane</keyword>
<proteinExistence type="predicted"/>
<dbReference type="Proteomes" id="UP000789739">
    <property type="component" value="Unassembled WGS sequence"/>
</dbReference>
<name>A0A9N9BH57_9GLOM</name>